<dbReference type="Ensembl" id="ENSSPUT00000003406.1">
    <property type="protein sequence ID" value="ENSSPUP00000003208.1"/>
    <property type="gene ID" value="ENSSPUG00000002479.1"/>
</dbReference>
<sequence length="209" mass="22578">MELDEDQEGSSPSSDKEPVALKQRLVKKFKAEPGTKKQSTLPFKPVKKEKKRNRWSDSESESGSDDLDINNEVAPRTNVPRRQAAAKATYVLDSESDLDLDAKPQPDKDSDENASLSEGSFSGMLALKPKAAPKRAKGKVAKEDPKPQEVQSVISIQVQDFDEEAKRAAPAPSVTFALSKPAKPAPKKQAASKKATNAAKGKAAFGYEG</sequence>
<keyword evidence="3" id="KW-1185">Reference proteome</keyword>
<dbReference type="AlphaFoldDB" id="A0A8D0GCA0"/>
<feature type="compositionally biased region" description="Low complexity" evidence="1">
    <location>
        <begin position="177"/>
        <end position="209"/>
    </location>
</feature>
<proteinExistence type="predicted"/>
<evidence type="ECO:0000313" key="3">
    <source>
        <dbReference type="Proteomes" id="UP000694392"/>
    </source>
</evidence>
<reference evidence="2" key="2">
    <citation type="submission" date="2025-09" db="UniProtKB">
        <authorList>
            <consortium name="Ensembl"/>
        </authorList>
    </citation>
    <scope>IDENTIFICATION</scope>
</reference>
<feature type="compositionally biased region" description="Acidic residues" evidence="1">
    <location>
        <begin position="58"/>
        <end position="69"/>
    </location>
</feature>
<organism evidence="2 3">
    <name type="scientific">Sphenodon punctatus</name>
    <name type="common">Tuatara</name>
    <name type="synonym">Hatteria punctata</name>
    <dbReference type="NCBI Taxonomy" id="8508"/>
    <lineage>
        <taxon>Eukaryota</taxon>
        <taxon>Metazoa</taxon>
        <taxon>Chordata</taxon>
        <taxon>Craniata</taxon>
        <taxon>Vertebrata</taxon>
        <taxon>Euteleostomi</taxon>
        <taxon>Lepidosauria</taxon>
        <taxon>Sphenodontia</taxon>
        <taxon>Sphenodontidae</taxon>
        <taxon>Sphenodon</taxon>
    </lineage>
</organism>
<evidence type="ECO:0000256" key="1">
    <source>
        <dbReference type="SAM" id="MobiDB-lite"/>
    </source>
</evidence>
<name>A0A8D0GCA0_SPHPU</name>
<reference evidence="2" key="1">
    <citation type="submission" date="2025-08" db="UniProtKB">
        <authorList>
            <consortium name="Ensembl"/>
        </authorList>
    </citation>
    <scope>IDENTIFICATION</scope>
</reference>
<feature type="region of interest" description="Disordered" evidence="1">
    <location>
        <begin position="1"/>
        <end position="209"/>
    </location>
</feature>
<accession>A0A8D0GCA0</accession>
<feature type="compositionally biased region" description="Low complexity" evidence="1">
    <location>
        <begin position="150"/>
        <end position="159"/>
    </location>
</feature>
<evidence type="ECO:0000313" key="2">
    <source>
        <dbReference type="Ensembl" id="ENSSPUP00000003208.1"/>
    </source>
</evidence>
<protein>
    <submittedName>
        <fullName evidence="2">Uncharacterized protein</fullName>
    </submittedName>
</protein>
<dbReference type="Proteomes" id="UP000694392">
    <property type="component" value="Unplaced"/>
</dbReference>